<accession>A0A5J4Q7G0</accession>
<evidence type="ECO:0000313" key="2">
    <source>
        <dbReference type="Proteomes" id="UP000324800"/>
    </source>
</evidence>
<dbReference type="Proteomes" id="UP000324800">
    <property type="component" value="Unassembled WGS sequence"/>
</dbReference>
<reference evidence="1 2" key="1">
    <citation type="submission" date="2019-03" db="EMBL/GenBank/DDBJ databases">
        <title>Single cell metagenomics reveals metabolic interactions within the superorganism composed of flagellate Streblomastix strix and complex community of Bacteroidetes bacteria on its surface.</title>
        <authorList>
            <person name="Treitli S.C."/>
            <person name="Kolisko M."/>
            <person name="Husnik F."/>
            <person name="Keeling P."/>
            <person name="Hampl V."/>
        </authorList>
    </citation>
    <scope>NUCLEOTIDE SEQUENCE [LARGE SCALE GENOMIC DNA]</scope>
    <source>
        <strain evidence="1">ST1C</strain>
    </source>
</reference>
<dbReference type="EMBL" id="SNRW01046849">
    <property type="protein sequence ID" value="KAA6316834.1"/>
    <property type="molecule type" value="Genomic_DNA"/>
</dbReference>
<evidence type="ECO:0000313" key="1">
    <source>
        <dbReference type="EMBL" id="KAA6316834.1"/>
    </source>
</evidence>
<comment type="caution">
    <text evidence="1">The sequence shown here is derived from an EMBL/GenBank/DDBJ whole genome shotgun (WGS) entry which is preliminary data.</text>
</comment>
<sequence>MIEQTSESIRLIGPSNSHDEKANLSEIPLLVNGLLSGDPLLRAHSTERLVSIALL</sequence>
<protein>
    <submittedName>
        <fullName evidence="1">Uncharacterized protein</fullName>
    </submittedName>
</protein>
<gene>
    <name evidence="1" type="ORF">EZS28_055197</name>
</gene>
<feature type="non-terminal residue" evidence="1">
    <location>
        <position position="55"/>
    </location>
</feature>
<organism evidence="1 2">
    <name type="scientific">Streblomastix strix</name>
    <dbReference type="NCBI Taxonomy" id="222440"/>
    <lineage>
        <taxon>Eukaryota</taxon>
        <taxon>Metamonada</taxon>
        <taxon>Preaxostyla</taxon>
        <taxon>Oxymonadida</taxon>
        <taxon>Streblomastigidae</taxon>
        <taxon>Streblomastix</taxon>
    </lineage>
</organism>
<name>A0A5J4Q7G0_9EUKA</name>
<proteinExistence type="predicted"/>
<dbReference type="AlphaFoldDB" id="A0A5J4Q7G0"/>